<dbReference type="InterPro" id="IPR015111">
    <property type="entry name" value="Regulatory_HutP"/>
</dbReference>
<keyword evidence="7" id="KW-0010">Activator</keyword>
<proteinExistence type="inferred from homology"/>
<feature type="compositionally biased region" description="Basic and acidic residues" evidence="9">
    <location>
        <begin position="149"/>
        <end position="160"/>
    </location>
</feature>
<evidence type="ECO:0000313" key="11">
    <source>
        <dbReference type="Proteomes" id="UP001333102"/>
    </source>
</evidence>
<comment type="function">
    <text evidence="1">Antiterminator that binds to cis-acting regulatory sequences on the mRNA in the presence of histidine, thereby suppressing transcription termination and activating the hut operon for histidine utilization.</text>
</comment>
<dbReference type="InterPro" id="IPR036482">
    <property type="entry name" value="Regulatory_HutP_sf"/>
</dbReference>
<dbReference type="Gene3D" id="3.40.1510.10">
    <property type="entry name" value="Hut operon regulatory protein HutP"/>
    <property type="match status" value="1"/>
</dbReference>
<evidence type="ECO:0000256" key="2">
    <source>
        <dbReference type="ARBA" id="ARBA00009992"/>
    </source>
</evidence>
<gene>
    <name evidence="10" type="ORF">VLY81_07035</name>
</gene>
<dbReference type="Proteomes" id="UP001333102">
    <property type="component" value="Chromosome"/>
</dbReference>
<evidence type="ECO:0000313" key="10">
    <source>
        <dbReference type="EMBL" id="WRP15897.1"/>
    </source>
</evidence>
<keyword evidence="5" id="KW-0694">RNA-binding</keyword>
<keyword evidence="11" id="KW-1185">Reference proteome</keyword>
<evidence type="ECO:0000256" key="1">
    <source>
        <dbReference type="ARBA" id="ARBA00002945"/>
    </source>
</evidence>
<comment type="similarity">
    <text evidence="2">Belongs to the HutP family.</text>
</comment>
<comment type="subunit">
    <text evidence="3">Homohexamer.</text>
</comment>
<evidence type="ECO:0000256" key="7">
    <source>
        <dbReference type="ARBA" id="ARBA00023159"/>
    </source>
</evidence>
<keyword evidence="8" id="KW-0804">Transcription</keyword>
<organism evidence="10 11">
    <name type="scientific">Geochorda subterranea</name>
    <dbReference type="NCBI Taxonomy" id="3109564"/>
    <lineage>
        <taxon>Bacteria</taxon>
        <taxon>Bacillati</taxon>
        <taxon>Bacillota</taxon>
        <taxon>Limnochordia</taxon>
        <taxon>Limnochordales</taxon>
        <taxon>Geochordaceae</taxon>
        <taxon>Geochorda</taxon>
    </lineage>
</organism>
<accession>A0ABZ1BSU5</accession>
<evidence type="ECO:0000256" key="4">
    <source>
        <dbReference type="ARBA" id="ARBA00019377"/>
    </source>
</evidence>
<sequence length="160" mass="16346">MAGISESREVAQAALRMATSRDYAEESRLKTELKRQGILAAAVDFGGPFAQAIPQIVERCVVAAKREGLIVPLHSEEGAVAGAAHEAAMGLALKAMGLSVGGKAGLARRGEHVVVALFVAIGLGHLDDIAASLGHRALAHRPTPARGGGARDDAADAAGR</sequence>
<name>A0ABZ1BSU5_9FIRM</name>
<evidence type="ECO:0000256" key="9">
    <source>
        <dbReference type="SAM" id="MobiDB-lite"/>
    </source>
</evidence>
<evidence type="ECO:0000256" key="3">
    <source>
        <dbReference type="ARBA" id="ARBA00011643"/>
    </source>
</evidence>
<keyword evidence="6" id="KW-0805">Transcription regulation</keyword>
<evidence type="ECO:0000256" key="5">
    <source>
        <dbReference type="ARBA" id="ARBA00022884"/>
    </source>
</evidence>
<dbReference type="RefSeq" id="WP_324670307.1">
    <property type="nucleotide sequence ID" value="NZ_CP141614.1"/>
</dbReference>
<dbReference type="Pfam" id="PF09021">
    <property type="entry name" value="HutP"/>
    <property type="match status" value="1"/>
</dbReference>
<reference evidence="11" key="1">
    <citation type="submission" date="2023-12" db="EMBL/GenBank/DDBJ databases">
        <title>Novel isolates from deep terrestrial aquifers shed light on the physiology and ecology of the class Limnochordia.</title>
        <authorList>
            <person name="Karnachuk O.V."/>
            <person name="Lukina A.P."/>
            <person name="Avakyan M.R."/>
            <person name="Kadnikov V."/>
            <person name="Begmatov S."/>
            <person name="Beletsky A.V."/>
            <person name="Mardanov A.V."/>
            <person name="Ravin N.V."/>
        </authorList>
    </citation>
    <scope>NUCLEOTIDE SEQUENCE [LARGE SCALE GENOMIC DNA]</scope>
    <source>
        <strain evidence="11">LN</strain>
    </source>
</reference>
<dbReference type="EMBL" id="CP141614">
    <property type="protein sequence ID" value="WRP15897.1"/>
    <property type="molecule type" value="Genomic_DNA"/>
</dbReference>
<evidence type="ECO:0000256" key="8">
    <source>
        <dbReference type="ARBA" id="ARBA00023163"/>
    </source>
</evidence>
<evidence type="ECO:0000256" key="6">
    <source>
        <dbReference type="ARBA" id="ARBA00023015"/>
    </source>
</evidence>
<feature type="region of interest" description="Disordered" evidence="9">
    <location>
        <begin position="140"/>
        <end position="160"/>
    </location>
</feature>
<protein>
    <recommendedName>
        <fullName evidence="4">Hut operon positive regulatory protein</fullName>
    </recommendedName>
</protein>